<dbReference type="InterPro" id="IPR002881">
    <property type="entry name" value="DUF58"/>
</dbReference>
<dbReference type="InterPro" id="IPR011635">
    <property type="entry name" value="CARDB"/>
</dbReference>
<protein>
    <submittedName>
        <fullName evidence="4">DUF58 domain-containing protein</fullName>
    </submittedName>
</protein>
<dbReference type="Pfam" id="PF07705">
    <property type="entry name" value="CARDB"/>
    <property type="match status" value="1"/>
</dbReference>
<keyword evidence="5" id="KW-1185">Reference proteome</keyword>
<dbReference type="PANTHER" id="PTHR33608">
    <property type="entry name" value="BLL2464 PROTEIN"/>
    <property type="match status" value="1"/>
</dbReference>
<feature type="region of interest" description="Disordered" evidence="1">
    <location>
        <begin position="217"/>
        <end position="246"/>
    </location>
</feature>
<organism evidence="4 5">
    <name type="scientific">Natronosalvus rutilus</name>
    <dbReference type="NCBI Taxonomy" id="2953753"/>
    <lineage>
        <taxon>Archaea</taxon>
        <taxon>Methanobacteriati</taxon>
        <taxon>Methanobacteriota</taxon>
        <taxon>Stenosarchaea group</taxon>
        <taxon>Halobacteria</taxon>
        <taxon>Halobacteriales</taxon>
        <taxon>Natrialbaceae</taxon>
        <taxon>Natronosalvus</taxon>
    </lineage>
</organism>
<proteinExistence type="predicted"/>
<evidence type="ECO:0000313" key="5">
    <source>
        <dbReference type="Proteomes" id="UP001056855"/>
    </source>
</evidence>
<reference evidence="4" key="1">
    <citation type="submission" date="2022-06" db="EMBL/GenBank/DDBJ databases">
        <title>Diverse halophilic archaea isolated from saline environments.</title>
        <authorList>
            <person name="Cui H.-L."/>
        </authorList>
    </citation>
    <scope>NUCLEOTIDE SEQUENCE</scope>
    <source>
        <strain evidence="4">WLHS1</strain>
    </source>
</reference>
<feature type="domain" description="DUF58" evidence="2">
    <location>
        <begin position="282"/>
        <end position="451"/>
    </location>
</feature>
<evidence type="ECO:0000259" key="3">
    <source>
        <dbReference type="Pfam" id="PF07705"/>
    </source>
</evidence>
<feature type="compositionally biased region" description="Acidic residues" evidence="1">
    <location>
        <begin position="222"/>
        <end position="240"/>
    </location>
</feature>
<dbReference type="Gene3D" id="2.60.40.10">
    <property type="entry name" value="Immunoglobulins"/>
    <property type="match status" value="1"/>
</dbReference>
<feature type="region of interest" description="Disordered" evidence="1">
    <location>
        <begin position="1"/>
        <end position="68"/>
    </location>
</feature>
<evidence type="ECO:0000313" key="4">
    <source>
        <dbReference type="EMBL" id="UTF53030.1"/>
    </source>
</evidence>
<sequence length="506" mass="55128">MSDASTLELEVDEPRGQESDASGPETDSVSVGDSASDSAERSAPELGEAATETDGESATRTTGTVADERPISSDRWTVALGIALVAVGVGVVARDAAVFLSSVVALTYAVYGYATTPPSLQLVVKRRFEPSNPVPGESVSVTVTVANDGTDAAPDVCVADQPPTDLALDGTPRAVGSLAPGESLTFEYAVNPRRGTHVFDDVVVESRNVSGSERLRRRYEFEGEGEDEDEDEGQDQDQDDGNGTRLTWNDALERLPLAGQTIQHPGRVETDVGGEGLEFHSLRPFQPSDPMRRVDWKRLARTGELTTIEFREERATSVVVVVDARDASAVVRNSGELDGRSLSIRATEWLATTLLAENNRVGVALYGGRGDYLLPRTGRDQLARVRRLLDGEWCGSFGRPSWLAHGDQSIDRFCRHLADEKQVVFVTPLLDDDPVASVRRFRAYGHEVTVVCPGVADRPDLAGALERLEVDRRRSTLRSHGVRVVEWRPDESLHVAVDRSKRRWST</sequence>
<dbReference type="InterPro" id="IPR013783">
    <property type="entry name" value="Ig-like_fold"/>
</dbReference>
<dbReference type="PANTHER" id="PTHR33608:SF6">
    <property type="entry name" value="BLL2464 PROTEIN"/>
    <property type="match status" value="1"/>
</dbReference>
<dbReference type="Proteomes" id="UP001056855">
    <property type="component" value="Chromosome"/>
</dbReference>
<feature type="domain" description="CARDB" evidence="3">
    <location>
        <begin position="122"/>
        <end position="208"/>
    </location>
</feature>
<dbReference type="Pfam" id="PF01882">
    <property type="entry name" value="DUF58"/>
    <property type="match status" value="1"/>
</dbReference>
<evidence type="ECO:0000256" key="1">
    <source>
        <dbReference type="SAM" id="MobiDB-lite"/>
    </source>
</evidence>
<accession>A0A9E7NA13</accession>
<dbReference type="KEGG" id="sawl:NGM29_14805"/>
<dbReference type="EMBL" id="CP100355">
    <property type="protein sequence ID" value="UTF53030.1"/>
    <property type="molecule type" value="Genomic_DNA"/>
</dbReference>
<dbReference type="GeneID" id="73291341"/>
<dbReference type="AlphaFoldDB" id="A0A9E7NA13"/>
<feature type="compositionally biased region" description="Low complexity" evidence="1">
    <location>
        <begin position="27"/>
        <end position="37"/>
    </location>
</feature>
<gene>
    <name evidence="4" type="ORF">NGM29_14805</name>
</gene>
<evidence type="ECO:0000259" key="2">
    <source>
        <dbReference type="Pfam" id="PF01882"/>
    </source>
</evidence>
<dbReference type="RefSeq" id="WP_254157159.1">
    <property type="nucleotide sequence ID" value="NZ_CP100355.1"/>
</dbReference>
<name>A0A9E7NA13_9EURY</name>